<name>A0A6G9XTF0_NOCBR</name>
<accession>A0A6G9XTF0</accession>
<reference evidence="2 3" key="1">
    <citation type="journal article" date="2019" name="ACS Chem. Biol.">
        <title>Identification and Mobilization of a Cryptic Antibiotic Biosynthesis Gene Locus from a Human-Pathogenic Nocardia Isolate.</title>
        <authorList>
            <person name="Herisse M."/>
            <person name="Ishida K."/>
            <person name="Porter J.L."/>
            <person name="Howden B."/>
            <person name="Hertweck C."/>
            <person name="Stinear T.P."/>
            <person name="Pidot S.J."/>
        </authorList>
    </citation>
    <scope>NUCLEOTIDE SEQUENCE [LARGE SCALE GENOMIC DNA]</scope>
    <source>
        <strain evidence="2 3">AUSMDU00024985</strain>
    </source>
</reference>
<dbReference type="Gene3D" id="3.10.450.50">
    <property type="match status" value="1"/>
</dbReference>
<dbReference type="Pfam" id="PF13577">
    <property type="entry name" value="SnoaL_4"/>
    <property type="match status" value="1"/>
</dbReference>
<evidence type="ECO:0000313" key="3">
    <source>
        <dbReference type="Proteomes" id="UP000501705"/>
    </source>
</evidence>
<evidence type="ECO:0000313" key="2">
    <source>
        <dbReference type="EMBL" id="QIS04204.1"/>
    </source>
</evidence>
<dbReference type="AlphaFoldDB" id="A0A6G9XTF0"/>
<proteinExistence type="predicted"/>
<evidence type="ECO:0000259" key="1">
    <source>
        <dbReference type="Pfam" id="PF13577"/>
    </source>
</evidence>
<organism evidence="2 3">
    <name type="scientific">Nocardia brasiliensis</name>
    <dbReference type="NCBI Taxonomy" id="37326"/>
    <lineage>
        <taxon>Bacteria</taxon>
        <taxon>Bacillati</taxon>
        <taxon>Actinomycetota</taxon>
        <taxon>Actinomycetes</taxon>
        <taxon>Mycobacteriales</taxon>
        <taxon>Nocardiaceae</taxon>
        <taxon>Nocardia</taxon>
    </lineage>
</organism>
<feature type="domain" description="SnoaL-like" evidence="1">
    <location>
        <begin position="2"/>
        <end position="75"/>
    </location>
</feature>
<sequence>MKKWLAEGMAPLSASQHLIANTDIRIDGDRATGRVMCYNALVLPPETGAPPVTLLGMWYIDEYVRTADGWRIAKRGQQRSWAQGLPTAALAAD</sequence>
<dbReference type="InterPro" id="IPR037401">
    <property type="entry name" value="SnoaL-like"/>
</dbReference>
<dbReference type="SUPFAM" id="SSF54427">
    <property type="entry name" value="NTF2-like"/>
    <property type="match status" value="1"/>
</dbReference>
<dbReference type="EMBL" id="CP046171">
    <property type="protein sequence ID" value="QIS04204.1"/>
    <property type="molecule type" value="Genomic_DNA"/>
</dbReference>
<dbReference type="Proteomes" id="UP000501705">
    <property type="component" value="Chromosome"/>
</dbReference>
<protein>
    <recommendedName>
        <fullName evidence="1">SnoaL-like domain-containing protein</fullName>
    </recommendedName>
</protein>
<gene>
    <name evidence="2" type="ORF">F5X71_19390</name>
</gene>
<dbReference type="InterPro" id="IPR032710">
    <property type="entry name" value="NTF2-like_dom_sf"/>
</dbReference>